<dbReference type="EMBL" id="KZ293433">
    <property type="protein sequence ID" value="PBK68163.1"/>
    <property type="molecule type" value="Genomic_DNA"/>
</dbReference>
<dbReference type="AlphaFoldDB" id="A0A2H3BW83"/>
<keyword evidence="3" id="KW-1185">Reference proteome</keyword>
<evidence type="ECO:0000256" key="1">
    <source>
        <dbReference type="SAM" id="SignalP"/>
    </source>
</evidence>
<sequence>MHRGWGACSVALVGLCDSLARCLPMYDHVVQVEGEPKNYEERLLTAGSREGQKFRVIRRLFWTSRFVFDILATTTSVNSDAFVHPPAAKFLVRGTSPRRVVYLDDTFSFPNTSSF</sequence>
<reference evidence="3" key="1">
    <citation type="journal article" date="2017" name="Nat. Ecol. Evol.">
        <title>Genome expansion and lineage-specific genetic innovations in the forest pathogenic fungi Armillaria.</title>
        <authorList>
            <person name="Sipos G."/>
            <person name="Prasanna A.N."/>
            <person name="Walter M.C."/>
            <person name="O'Connor E."/>
            <person name="Balint B."/>
            <person name="Krizsan K."/>
            <person name="Kiss B."/>
            <person name="Hess J."/>
            <person name="Varga T."/>
            <person name="Slot J."/>
            <person name="Riley R."/>
            <person name="Boka B."/>
            <person name="Rigling D."/>
            <person name="Barry K."/>
            <person name="Lee J."/>
            <person name="Mihaltcheva S."/>
            <person name="LaButti K."/>
            <person name="Lipzen A."/>
            <person name="Waldron R."/>
            <person name="Moloney N.M."/>
            <person name="Sperisen C."/>
            <person name="Kredics L."/>
            <person name="Vagvoelgyi C."/>
            <person name="Patrignani A."/>
            <person name="Fitzpatrick D."/>
            <person name="Nagy I."/>
            <person name="Doyle S."/>
            <person name="Anderson J.B."/>
            <person name="Grigoriev I.V."/>
            <person name="Gueldener U."/>
            <person name="Muensterkoetter M."/>
            <person name="Nagy L.G."/>
        </authorList>
    </citation>
    <scope>NUCLEOTIDE SEQUENCE [LARGE SCALE GENOMIC DNA]</scope>
    <source>
        <strain evidence="3">28-4</strain>
    </source>
</reference>
<accession>A0A2H3BW83</accession>
<keyword evidence="1" id="KW-0732">Signal</keyword>
<dbReference type="Proteomes" id="UP000218334">
    <property type="component" value="Unassembled WGS sequence"/>
</dbReference>
<evidence type="ECO:0008006" key="4">
    <source>
        <dbReference type="Google" id="ProtNLM"/>
    </source>
</evidence>
<feature type="signal peptide" evidence="1">
    <location>
        <begin position="1"/>
        <end position="22"/>
    </location>
</feature>
<protein>
    <recommendedName>
        <fullName evidence="4">Secreted protein</fullName>
    </recommendedName>
</protein>
<organism evidence="2 3">
    <name type="scientific">Armillaria solidipes</name>
    <dbReference type="NCBI Taxonomy" id="1076256"/>
    <lineage>
        <taxon>Eukaryota</taxon>
        <taxon>Fungi</taxon>
        <taxon>Dikarya</taxon>
        <taxon>Basidiomycota</taxon>
        <taxon>Agaricomycotina</taxon>
        <taxon>Agaricomycetes</taxon>
        <taxon>Agaricomycetidae</taxon>
        <taxon>Agaricales</taxon>
        <taxon>Marasmiineae</taxon>
        <taxon>Physalacriaceae</taxon>
        <taxon>Armillaria</taxon>
    </lineage>
</organism>
<feature type="chain" id="PRO_5013662160" description="Secreted protein" evidence="1">
    <location>
        <begin position="23"/>
        <end position="115"/>
    </location>
</feature>
<evidence type="ECO:0000313" key="2">
    <source>
        <dbReference type="EMBL" id="PBK68163.1"/>
    </source>
</evidence>
<gene>
    <name evidence="2" type="ORF">ARMSODRAFT_209041</name>
</gene>
<proteinExistence type="predicted"/>
<evidence type="ECO:0000313" key="3">
    <source>
        <dbReference type="Proteomes" id="UP000218334"/>
    </source>
</evidence>
<name>A0A2H3BW83_9AGAR</name>